<dbReference type="CDD" id="cd00564">
    <property type="entry name" value="TMP_TenI"/>
    <property type="match status" value="1"/>
</dbReference>
<dbReference type="EC" id="2.5.1.3" evidence="9"/>
<name>A0ABT7XTX2_9NEIS</name>
<keyword evidence="5 9" id="KW-0784">Thiamine biosynthesis</keyword>
<evidence type="ECO:0000256" key="10">
    <source>
        <dbReference type="RuleBase" id="RU003826"/>
    </source>
</evidence>
<evidence type="ECO:0000256" key="5">
    <source>
        <dbReference type="ARBA" id="ARBA00022977"/>
    </source>
</evidence>
<evidence type="ECO:0000313" key="14">
    <source>
        <dbReference type="Proteomes" id="UP001168540"/>
    </source>
</evidence>
<dbReference type="HAMAP" id="MF_00097">
    <property type="entry name" value="TMP_synthase"/>
    <property type="match status" value="1"/>
</dbReference>
<evidence type="ECO:0000256" key="9">
    <source>
        <dbReference type="HAMAP-Rule" id="MF_00097"/>
    </source>
</evidence>
<dbReference type="EMBL" id="JAUEDK010000058">
    <property type="protein sequence ID" value="MDN0077241.1"/>
    <property type="molecule type" value="Genomic_DNA"/>
</dbReference>
<feature type="binding site" evidence="9">
    <location>
        <begin position="188"/>
        <end position="189"/>
    </location>
    <ligand>
        <name>2-[(2R,5Z)-2-carboxy-4-methylthiazol-5(2H)-ylidene]ethyl phosphate</name>
        <dbReference type="ChEBI" id="CHEBI:62899"/>
    </ligand>
</feature>
<evidence type="ECO:0000256" key="2">
    <source>
        <dbReference type="ARBA" id="ARBA00022679"/>
    </source>
</evidence>
<dbReference type="Proteomes" id="UP001168540">
    <property type="component" value="Unassembled WGS sequence"/>
</dbReference>
<feature type="binding site" evidence="9">
    <location>
        <position position="140"/>
    </location>
    <ligand>
        <name>4-amino-2-methyl-5-(diphosphooxymethyl)pyrimidine</name>
        <dbReference type="ChEBI" id="CHEBI:57841"/>
    </ligand>
</feature>
<proteinExistence type="inferred from homology"/>
<evidence type="ECO:0000256" key="8">
    <source>
        <dbReference type="ARBA" id="ARBA00047883"/>
    </source>
</evidence>
<evidence type="ECO:0000256" key="7">
    <source>
        <dbReference type="ARBA" id="ARBA00047851"/>
    </source>
</evidence>
<comment type="caution">
    <text evidence="9">Lacks conserved residue(s) required for the propagation of feature annotation.</text>
</comment>
<dbReference type="Gene3D" id="3.20.20.70">
    <property type="entry name" value="Aldolase class I"/>
    <property type="match status" value="1"/>
</dbReference>
<comment type="catalytic activity">
    <reaction evidence="6 9 10">
        <text>4-methyl-5-(2-phosphooxyethyl)-thiazole + 4-amino-2-methyl-5-(diphosphooxymethyl)pyrimidine + H(+) = thiamine phosphate + diphosphate</text>
        <dbReference type="Rhea" id="RHEA:22328"/>
        <dbReference type="ChEBI" id="CHEBI:15378"/>
        <dbReference type="ChEBI" id="CHEBI:33019"/>
        <dbReference type="ChEBI" id="CHEBI:37575"/>
        <dbReference type="ChEBI" id="CHEBI:57841"/>
        <dbReference type="ChEBI" id="CHEBI:58296"/>
        <dbReference type="EC" id="2.5.1.3"/>
    </reaction>
</comment>
<protein>
    <recommendedName>
        <fullName evidence="9">Thiamine-phosphate synthase</fullName>
        <shortName evidence="9">TP synthase</shortName>
        <shortName evidence="9">TPS</shortName>
        <ecNumber evidence="9">2.5.1.3</ecNumber>
    </recommendedName>
    <alternativeName>
        <fullName evidence="9">Thiamine-phosphate pyrophosphorylase</fullName>
        <shortName evidence="9">TMP pyrophosphorylase</shortName>
        <shortName evidence="9">TMP-PPase</shortName>
    </alternativeName>
</protein>
<feature type="binding site" evidence="9">
    <location>
        <begin position="137"/>
        <end position="139"/>
    </location>
    <ligand>
        <name>2-[(2R,5Z)-2-carboxy-4-methylthiazol-5(2H)-ylidene]ethyl phosphate</name>
        <dbReference type="ChEBI" id="CHEBI:62899"/>
    </ligand>
</feature>
<evidence type="ECO:0000256" key="4">
    <source>
        <dbReference type="ARBA" id="ARBA00022842"/>
    </source>
</evidence>
<dbReference type="RefSeq" id="WP_289831885.1">
    <property type="nucleotide sequence ID" value="NZ_JAUEDK010000058.1"/>
</dbReference>
<feature type="binding site" evidence="9">
    <location>
        <position position="72"/>
    </location>
    <ligand>
        <name>4-amino-2-methyl-5-(diphosphooxymethyl)pyrimidine</name>
        <dbReference type="ChEBI" id="CHEBI:57841"/>
    </ligand>
</feature>
<evidence type="ECO:0000313" key="13">
    <source>
        <dbReference type="EMBL" id="MDN0077241.1"/>
    </source>
</evidence>
<dbReference type="SUPFAM" id="SSF51391">
    <property type="entry name" value="Thiamin phosphate synthase"/>
    <property type="match status" value="1"/>
</dbReference>
<keyword evidence="3 9" id="KW-0479">Metal-binding</keyword>
<evidence type="ECO:0000256" key="3">
    <source>
        <dbReference type="ARBA" id="ARBA00022723"/>
    </source>
</evidence>
<comment type="pathway">
    <text evidence="1 9 11">Cofactor biosynthesis; thiamine diphosphate biosynthesis; thiamine phosphate from 4-amino-2-methyl-5-diphosphomethylpyrimidine and 4-methyl-5-(2-phosphoethyl)-thiazole: step 1/1.</text>
</comment>
<comment type="catalytic activity">
    <reaction evidence="8 9 10">
        <text>2-[(2R,5Z)-2-carboxy-4-methylthiazol-5(2H)-ylidene]ethyl phosphate + 4-amino-2-methyl-5-(diphosphooxymethyl)pyrimidine + 2 H(+) = thiamine phosphate + CO2 + diphosphate</text>
        <dbReference type="Rhea" id="RHEA:47844"/>
        <dbReference type="ChEBI" id="CHEBI:15378"/>
        <dbReference type="ChEBI" id="CHEBI:16526"/>
        <dbReference type="ChEBI" id="CHEBI:33019"/>
        <dbReference type="ChEBI" id="CHEBI:37575"/>
        <dbReference type="ChEBI" id="CHEBI:57841"/>
        <dbReference type="ChEBI" id="CHEBI:62899"/>
        <dbReference type="EC" id="2.5.1.3"/>
    </reaction>
</comment>
<dbReference type="PANTHER" id="PTHR20857">
    <property type="entry name" value="THIAMINE-PHOSPHATE PYROPHOSPHORYLASE"/>
    <property type="match status" value="1"/>
</dbReference>
<dbReference type="Pfam" id="PF02581">
    <property type="entry name" value="TMP-TENI"/>
    <property type="match status" value="1"/>
</dbReference>
<comment type="catalytic activity">
    <reaction evidence="7 9 10">
        <text>2-(2-carboxy-4-methylthiazol-5-yl)ethyl phosphate + 4-amino-2-methyl-5-(diphosphooxymethyl)pyrimidine + 2 H(+) = thiamine phosphate + CO2 + diphosphate</text>
        <dbReference type="Rhea" id="RHEA:47848"/>
        <dbReference type="ChEBI" id="CHEBI:15378"/>
        <dbReference type="ChEBI" id="CHEBI:16526"/>
        <dbReference type="ChEBI" id="CHEBI:33019"/>
        <dbReference type="ChEBI" id="CHEBI:37575"/>
        <dbReference type="ChEBI" id="CHEBI:57841"/>
        <dbReference type="ChEBI" id="CHEBI:62890"/>
        <dbReference type="EC" id="2.5.1.3"/>
    </reaction>
</comment>
<reference evidence="13" key="1">
    <citation type="submission" date="2023-06" db="EMBL/GenBank/DDBJ databases">
        <authorList>
            <person name="Zhang S."/>
        </authorList>
    </citation>
    <scope>NUCLEOTIDE SEQUENCE</scope>
    <source>
        <strain evidence="13">SG2303</strain>
    </source>
</reference>
<keyword evidence="2 9" id="KW-0808">Transferase</keyword>
<accession>A0ABT7XTX2</accession>
<dbReference type="NCBIfam" id="TIGR00693">
    <property type="entry name" value="thiE"/>
    <property type="match status" value="1"/>
</dbReference>
<feature type="binding site" evidence="9">
    <location>
        <position position="111"/>
    </location>
    <ligand>
        <name>4-amino-2-methyl-5-(diphosphooxymethyl)pyrimidine</name>
        <dbReference type="ChEBI" id="CHEBI:57841"/>
    </ligand>
</feature>
<feature type="binding site" evidence="9">
    <location>
        <position position="168"/>
    </location>
    <ligand>
        <name>2-[(2R,5Z)-2-carboxy-4-methylthiazol-5(2H)-ylidene]ethyl phosphate</name>
        <dbReference type="ChEBI" id="CHEBI:62899"/>
    </ligand>
</feature>
<comment type="similarity">
    <text evidence="9 10">Belongs to the thiamine-phosphate synthase family.</text>
</comment>
<dbReference type="InterPro" id="IPR034291">
    <property type="entry name" value="TMP_synthase"/>
</dbReference>
<evidence type="ECO:0000256" key="1">
    <source>
        <dbReference type="ARBA" id="ARBA00005165"/>
    </source>
</evidence>
<comment type="cofactor">
    <cofactor evidence="9">
        <name>Mg(2+)</name>
        <dbReference type="ChEBI" id="CHEBI:18420"/>
    </cofactor>
    <text evidence="9">Binds 1 Mg(2+) ion per subunit.</text>
</comment>
<dbReference type="GO" id="GO:0004789">
    <property type="term" value="F:thiamine-phosphate diphosphorylase activity"/>
    <property type="evidence" value="ECO:0007669"/>
    <property type="project" value="UniProtKB-EC"/>
</dbReference>
<sequence length="216" mass="21974">MKPDFDLSLYLVLDPDMCGGHAAALRTADLATRNGATVVQLRAPEWKKRAWLALAVDLKALLAPRGVPLIINDHVDIALAADADGVHVGQKDLPAHVVRRLIGPNKLLGLSTSSLADLRGVDADLVDYIGVGPVYPTGTKEDANPVLGVVKLAQLLVEKPLPAVAIGGIGIAQAAEVIGAGADGVAVVSAICAATDPAAASVQLGATIASAREVAA</sequence>
<feature type="binding site" evidence="9">
    <location>
        <position position="92"/>
    </location>
    <ligand>
        <name>Mg(2+)</name>
        <dbReference type="ChEBI" id="CHEBI:18420"/>
    </ligand>
</feature>
<keyword evidence="14" id="KW-1185">Reference proteome</keyword>
<comment type="function">
    <text evidence="9">Condenses 4-methyl-5-(beta-hydroxyethyl)thiazole monophosphate (THZ-P) and 2-methyl-4-amino-5-hydroxymethyl pyrimidine pyrophosphate (HMP-PP) to form thiamine monophosphate (TMP).</text>
</comment>
<feature type="domain" description="Thiamine phosphate synthase/TenI" evidence="12">
    <location>
        <begin position="9"/>
        <end position="191"/>
    </location>
</feature>
<gene>
    <name evidence="9 13" type="primary">thiE</name>
    <name evidence="13" type="ORF">QU481_20590</name>
</gene>
<evidence type="ECO:0000259" key="12">
    <source>
        <dbReference type="Pfam" id="PF02581"/>
    </source>
</evidence>
<evidence type="ECO:0000256" key="6">
    <source>
        <dbReference type="ARBA" id="ARBA00047334"/>
    </source>
</evidence>
<dbReference type="InterPro" id="IPR036206">
    <property type="entry name" value="ThiamineP_synth_sf"/>
</dbReference>
<comment type="caution">
    <text evidence="13">The sequence shown here is derived from an EMBL/GenBank/DDBJ whole genome shotgun (WGS) entry which is preliminary data.</text>
</comment>
<keyword evidence="4 9" id="KW-0460">Magnesium</keyword>
<dbReference type="PANTHER" id="PTHR20857:SF15">
    <property type="entry name" value="THIAMINE-PHOSPHATE SYNTHASE"/>
    <property type="match status" value="1"/>
</dbReference>
<dbReference type="InterPro" id="IPR013785">
    <property type="entry name" value="Aldolase_TIM"/>
</dbReference>
<dbReference type="InterPro" id="IPR022998">
    <property type="entry name" value="ThiamineP_synth_TenI"/>
</dbReference>
<organism evidence="13 14">
    <name type="scientific">Crenobacter oryzisoli</name>
    <dbReference type="NCBI Taxonomy" id="3056844"/>
    <lineage>
        <taxon>Bacteria</taxon>
        <taxon>Pseudomonadati</taxon>
        <taxon>Pseudomonadota</taxon>
        <taxon>Betaproteobacteria</taxon>
        <taxon>Neisseriales</taxon>
        <taxon>Neisseriaceae</taxon>
        <taxon>Crenobacter</taxon>
    </lineage>
</organism>
<feature type="binding site" evidence="9">
    <location>
        <position position="73"/>
    </location>
    <ligand>
        <name>Mg(2+)</name>
        <dbReference type="ChEBI" id="CHEBI:18420"/>
    </ligand>
</feature>
<evidence type="ECO:0000256" key="11">
    <source>
        <dbReference type="RuleBase" id="RU004253"/>
    </source>
</evidence>